<feature type="region of interest" description="Disordered" evidence="1">
    <location>
        <begin position="55"/>
        <end position="75"/>
    </location>
</feature>
<evidence type="ECO:0000256" key="1">
    <source>
        <dbReference type="SAM" id="MobiDB-lite"/>
    </source>
</evidence>
<evidence type="ECO:0000313" key="4">
    <source>
        <dbReference type="EMBL" id="CAL6112497.1"/>
    </source>
</evidence>
<dbReference type="EMBL" id="CATOUU010000013">
    <property type="protein sequence ID" value="CAI9913018.1"/>
    <property type="molecule type" value="Genomic_DNA"/>
</dbReference>
<dbReference type="Proteomes" id="UP001642409">
    <property type="component" value="Unassembled WGS sequence"/>
</dbReference>
<dbReference type="AlphaFoldDB" id="A0AA86TH21"/>
<reference evidence="3" key="1">
    <citation type="submission" date="2023-06" db="EMBL/GenBank/DDBJ databases">
        <authorList>
            <person name="Kurt Z."/>
        </authorList>
    </citation>
    <scope>NUCLEOTIDE SEQUENCE</scope>
</reference>
<organism evidence="3">
    <name type="scientific">Hexamita inflata</name>
    <dbReference type="NCBI Taxonomy" id="28002"/>
    <lineage>
        <taxon>Eukaryota</taxon>
        <taxon>Metamonada</taxon>
        <taxon>Diplomonadida</taxon>
        <taxon>Hexamitidae</taxon>
        <taxon>Hexamitinae</taxon>
        <taxon>Hexamita</taxon>
    </lineage>
</organism>
<comment type="caution">
    <text evidence="3">The sequence shown here is derived from an EMBL/GenBank/DDBJ whole genome shotgun (WGS) entry which is preliminary data.</text>
</comment>
<keyword evidence="5" id="KW-1185">Reference proteome</keyword>
<accession>A0AA86TH21</accession>
<dbReference type="Gene3D" id="1.10.10.60">
    <property type="entry name" value="Homeodomain-like"/>
    <property type="match status" value="1"/>
</dbReference>
<dbReference type="InterPro" id="IPR009057">
    <property type="entry name" value="Homeodomain-like_sf"/>
</dbReference>
<dbReference type="Pfam" id="PF00249">
    <property type="entry name" value="Myb_DNA-binding"/>
    <property type="match status" value="1"/>
</dbReference>
<evidence type="ECO:0000259" key="2">
    <source>
        <dbReference type="Pfam" id="PF00249"/>
    </source>
</evidence>
<feature type="compositionally biased region" description="Polar residues" evidence="1">
    <location>
        <begin position="60"/>
        <end position="75"/>
    </location>
</feature>
<reference evidence="4 5" key="2">
    <citation type="submission" date="2024-07" db="EMBL/GenBank/DDBJ databases">
        <authorList>
            <person name="Akdeniz Z."/>
        </authorList>
    </citation>
    <scope>NUCLEOTIDE SEQUENCE [LARGE SCALE GENOMIC DNA]</scope>
</reference>
<dbReference type="EMBL" id="CAXDID020000740">
    <property type="protein sequence ID" value="CAL6112497.1"/>
    <property type="molecule type" value="Genomic_DNA"/>
</dbReference>
<dbReference type="CDD" id="cd00167">
    <property type="entry name" value="SANT"/>
    <property type="match status" value="1"/>
</dbReference>
<proteinExistence type="predicted"/>
<sequence>MYITWNKNDKALFVELHKIYGIAFENYLQYFPGRTVKQIKSFYYNKTHLMKKTNERPELFTSNAHRPKQSVTRELQKQTSLKKVETVFVSPLTANNSDFLFNQIDFE</sequence>
<protein>
    <recommendedName>
        <fullName evidence="2">Myb-like domain-containing protein</fullName>
    </recommendedName>
</protein>
<evidence type="ECO:0000313" key="3">
    <source>
        <dbReference type="EMBL" id="CAI9913018.1"/>
    </source>
</evidence>
<feature type="domain" description="Myb-like" evidence="2">
    <location>
        <begin position="5"/>
        <end position="45"/>
    </location>
</feature>
<dbReference type="SUPFAM" id="SSF46689">
    <property type="entry name" value="Homeodomain-like"/>
    <property type="match status" value="1"/>
</dbReference>
<gene>
    <name evidence="3" type="ORF">HINF_LOCUS663</name>
    <name evidence="4" type="ORF">HINF_LOCUS77067</name>
</gene>
<name>A0AA86TH21_9EUKA</name>
<evidence type="ECO:0000313" key="5">
    <source>
        <dbReference type="Proteomes" id="UP001642409"/>
    </source>
</evidence>
<dbReference type="InterPro" id="IPR001005">
    <property type="entry name" value="SANT/Myb"/>
</dbReference>